<name>A0ABS7A9D8_9PROT</name>
<protein>
    <submittedName>
        <fullName evidence="3">YncE family protein</fullName>
    </submittedName>
</protein>
<dbReference type="InterPro" id="IPR006311">
    <property type="entry name" value="TAT_signal"/>
</dbReference>
<accession>A0ABS7A9D8</accession>
<dbReference type="RefSeq" id="WP_219763388.1">
    <property type="nucleotide sequence ID" value="NZ_JAHYBZ010000004.1"/>
</dbReference>
<comment type="caution">
    <text evidence="3">The sequence shown here is derived from an EMBL/GenBank/DDBJ whole genome shotgun (WGS) entry which is preliminary data.</text>
</comment>
<feature type="chain" id="PRO_5047054445" evidence="2">
    <location>
        <begin position="37"/>
        <end position="370"/>
    </location>
</feature>
<dbReference type="PANTHER" id="PTHR47197">
    <property type="entry name" value="PROTEIN NIRF"/>
    <property type="match status" value="1"/>
</dbReference>
<dbReference type="EMBL" id="JAHYBZ010000004">
    <property type="protein sequence ID" value="MBW6398783.1"/>
    <property type="molecule type" value="Genomic_DNA"/>
</dbReference>
<dbReference type="InterPro" id="IPR011048">
    <property type="entry name" value="Haem_d1_sf"/>
</dbReference>
<dbReference type="InterPro" id="IPR051200">
    <property type="entry name" value="Host-pathogen_enzymatic-act"/>
</dbReference>
<evidence type="ECO:0000256" key="2">
    <source>
        <dbReference type="SAM" id="SignalP"/>
    </source>
</evidence>
<organism evidence="3 4">
    <name type="scientific">Roseomonas alba</name>
    <dbReference type="NCBI Taxonomy" id="2846776"/>
    <lineage>
        <taxon>Bacteria</taxon>
        <taxon>Pseudomonadati</taxon>
        <taxon>Pseudomonadota</taxon>
        <taxon>Alphaproteobacteria</taxon>
        <taxon>Acetobacterales</taxon>
        <taxon>Roseomonadaceae</taxon>
        <taxon>Roseomonas</taxon>
    </lineage>
</organism>
<evidence type="ECO:0000313" key="4">
    <source>
        <dbReference type="Proteomes" id="UP001196565"/>
    </source>
</evidence>
<reference evidence="3 4" key="1">
    <citation type="submission" date="2021-07" db="EMBL/GenBank/DDBJ databases">
        <authorList>
            <person name="So Y."/>
        </authorList>
    </citation>
    <scope>NUCLEOTIDE SEQUENCE [LARGE SCALE GENOMIC DNA]</scope>
    <source>
        <strain evidence="3 4">HJA6</strain>
    </source>
</reference>
<dbReference type="NCBIfam" id="TIGR02276">
    <property type="entry name" value="beta_rpt_yvtn"/>
    <property type="match status" value="1"/>
</dbReference>
<dbReference type="Proteomes" id="UP001196565">
    <property type="component" value="Unassembled WGS sequence"/>
</dbReference>
<dbReference type="Gene3D" id="2.130.10.10">
    <property type="entry name" value="YVTN repeat-like/Quinoprotein amine dehydrogenase"/>
    <property type="match status" value="1"/>
</dbReference>
<dbReference type="PROSITE" id="PS51318">
    <property type="entry name" value="TAT"/>
    <property type="match status" value="1"/>
</dbReference>
<evidence type="ECO:0000256" key="1">
    <source>
        <dbReference type="SAM" id="MobiDB-lite"/>
    </source>
</evidence>
<dbReference type="PANTHER" id="PTHR47197:SF3">
    <property type="entry name" value="DIHYDRO-HEME D1 DEHYDROGENASE"/>
    <property type="match status" value="1"/>
</dbReference>
<gene>
    <name evidence="3" type="ORF">KPL78_13040</name>
</gene>
<feature type="signal peptide" evidence="2">
    <location>
        <begin position="1"/>
        <end position="36"/>
    </location>
</feature>
<feature type="compositionally biased region" description="Pro residues" evidence="1">
    <location>
        <begin position="339"/>
        <end position="357"/>
    </location>
</feature>
<dbReference type="InterPro" id="IPR011964">
    <property type="entry name" value="YVTN_b-propeller_repeat"/>
</dbReference>
<keyword evidence="4" id="KW-1185">Reference proteome</keyword>
<dbReference type="SUPFAM" id="SSF51004">
    <property type="entry name" value="C-terminal (heme d1) domain of cytochrome cd1-nitrite reductase"/>
    <property type="match status" value="1"/>
</dbReference>
<dbReference type="InterPro" id="IPR015943">
    <property type="entry name" value="WD40/YVTN_repeat-like_dom_sf"/>
</dbReference>
<evidence type="ECO:0000313" key="3">
    <source>
        <dbReference type="EMBL" id="MBW6398783.1"/>
    </source>
</evidence>
<proteinExistence type="predicted"/>
<sequence>MPSPSLNRSAVSRRHLFALLGAGAGLAAMRPGPASAAPAIEKSLKVGTGLYELAVSTVSDLVHVAAVGPRGANAAKILGLDLRTLETRQTIELGEDAAFGLTANNRRGLLLATGTRSGALKIIDVRTGTVRARLTEGEQSHLREVVADEARDRAFATSFGARDRPSAIWVADTAGDRIANVITEGLEGGITGIAFDAANDRLFATALTSNEVVEVSLARNAGVRRFPSGGEGAVNIAFDPASGRLFVANLRSGTLTVLNAASGEVVKSIATGEGALGVALSGDGAIAYVANRGAGTTSIVDLRSLTVTANLATGTHPNTVAVDKRSGLAYVSNKARMPPRGPRPAAGSPPPPPPAPIDDPNGDTVSIIRP</sequence>
<keyword evidence="2" id="KW-0732">Signal</keyword>
<feature type="region of interest" description="Disordered" evidence="1">
    <location>
        <begin position="331"/>
        <end position="370"/>
    </location>
</feature>